<dbReference type="EMBL" id="JASJEV010000009">
    <property type="protein sequence ID" value="MDJ1159392.1"/>
    <property type="molecule type" value="Genomic_DNA"/>
</dbReference>
<dbReference type="Proteomes" id="UP001321492">
    <property type="component" value="Unassembled WGS sequence"/>
</dbReference>
<protein>
    <submittedName>
        <fullName evidence="2">PilZ domain-containing protein</fullName>
    </submittedName>
</protein>
<dbReference type="Pfam" id="PF07238">
    <property type="entry name" value="PilZ"/>
    <property type="match status" value="2"/>
</dbReference>
<evidence type="ECO:0000313" key="2">
    <source>
        <dbReference type="EMBL" id="MDJ1159392.1"/>
    </source>
</evidence>
<organism evidence="2 3">
    <name type="scientific">Chelatococcus albus</name>
    <dbReference type="NCBI Taxonomy" id="3047466"/>
    <lineage>
        <taxon>Bacteria</taxon>
        <taxon>Pseudomonadati</taxon>
        <taxon>Pseudomonadota</taxon>
        <taxon>Alphaproteobacteria</taxon>
        <taxon>Hyphomicrobiales</taxon>
        <taxon>Chelatococcaceae</taxon>
        <taxon>Chelatococcus</taxon>
    </lineage>
</organism>
<dbReference type="InterPro" id="IPR009875">
    <property type="entry name" value="PilZ_domain"/>
</dbReference>
<proteinExistence type="predicted"/>
<keyword evidence="3" id="KW-1185">Reference proteome</keyword>
<comment type="caution">
    <text evidence="2">The sequence shown here is derived from an EMBL/GenBank/DDBJ whole genome shotgun (WGS) entry which is preliminary data.</text>
</comment>
<accession>A0ABT7AJ41</accession>
<evidence type="ECO:0000313" key="3">
    <source>
        <dbReference type="Proteomes" id="UP001321492"/>
    </source>
</evidence>
<dbReference type="SUPFAM" id="SSF141371">
    <property type="entry name" value="PilZ domain-like"/>
    <property type="match status" value="2"/>
</dbReference>
<name>A0ABT7AJ41_9HYPH</name>
<feature type="domain" description="PilZ" evidence="1">
    <location>
        <begin position="120"/>
        <end position="200"/>
    </location>
</feature>
<dbReference type="RefSeq" id="WP_283741481.1">
    <property type="nucleotide sequence ID" value="NZ_JASJEV010000009.1"/>
</dbReference>
<reference evidence="2 3" key="1">
    <citation type="submission" date="2023-05" db="EMBL/GenBank/DDBJ databases">
        <title>Chelatococcus sp. nov., a moderately thermophilic bacterium isolated from hot spring microbial mat.</title>
        <authorList>
            <person name="Hu C.-J."/>
            <person name="Li W.-J."/>
        </authorList>
    </citation>
    <scope>NUCLEOTIDE SEQUENCE [LARGE SCALE GENOMIC DNA]</scope>
    <source>
        <strain evidence="2 3">SYSU G07232</strain>
    </source>
</reference>
<gene>
    <name evidence="2" type="ORF">QNA08_14230</name>
</gene>
<dbReference type="Gene3D" id="2.40.10.220">
    <property type="entry name" value="predicted glycosyltransferase like domains"/>
    <property type="match status" value="1"/>
</dbReference>
<sequence>MQPQQRHNQVPSARPLERRRHARVKVALLGRYMLSNRQEYPCQTIDMSPGGVSLIAPMRGEIGERVIVYLEHIGRIEGEIVRHIENGFAMTIAAPLRKRDKLANQLTWLANRHALGLPEDRRHERIVPRKAIALLRLPDGSEHAVRIIDVSLSGAALSSTLRPTIGTAVVVGRTPAKVVRRFEGGIAVEFQTPLTDDEFSEAIEL</sequence>
<evidence type="ECO:0000259" key="1">
    <source>
        <dbReference type="Pfam" id="PF07238"/>
    </source>
</evidence>
<feature type="domain" description="PilZ" evidence="1">
    <location>
        <begin position="17"/>
        <end position="98"/>
    </location>
</feature>